<dbReference type="InterPro" id="IPR052559">
    <property type="entry name" value="V-haloperoxidase"/>
</dbReference>
<evidence type="ECO:0000259" key="2">
    <source>
        <dbReference type="Pfam" id="PF01569"/>
    </source>
</evidence>
<dbReference type="Gene3D" id="1.10.606.20">
    <property type="match status" value="1"/>
</dbReference>
<organism evidence="3 4">
    <name type="scientific">Pontibacillus halophilus JSM 076056 = DSM 19796</name>
    <dbReference type="NCBI Taxonomy" id="1385510"/>
    <lineage>
        <taxon>Bacteria</taxon>
        <taxon>Bacillati</taxon>
        <taxon>Bacillota</taxon>
        <taxon>Bacilli</taxon>
        <taxon>Bacillales</taxon>
        <taxon>Bacillaceae</taxon>
        <taxon>Pontibacillus</taxon>
    </lineage>
</organism>
<reference evidence="3 4" key="1">
    <citation type="submission" date="2013-08" db="EMBL/GenBank/DDBJ databases">
        <authorList>
            <person name="Huang J."/>
            <person name="Wang G."/>
        </authorList>
    </citation>
    <scope>NUCLEOTIDE SEQUENCE [LARGE SCALE GENOMIC DNA]</scope>
    <source>
        <strain evidence="3 4">JSM 076056</strain>
    </source>
</reference>
<dbReference type="RefSeq" id="WP_026800355.1">
    <property type="nucleotide sequence ID" value="NZ_AULI01000007.1"/>
</dbReference>
<dbReference type="PANTHER" id="PTHR34599:SF1">
    <property type="entry name" value="PHOSPHATIDIC ACID PHOSPHATASE TYPE 2_HALOPEROXIDASE DOMAIN-CONTAINING PROTEIN"/>
    <property type="match status" value="1"/>
</dbReference>
<dbReference type="AlphaFoldDB" id="A0A0A5GN23"/>
<proteinExistence type="predicted"/>
<name>A0A0A5GN23_9BACI</name>
<dbReference type="GO" id="GO:0004601">
    <property type="term" value="F:peroxidase activity"/>
    <property type="evidence" value="ECO:0007669"/>
    <property type="project" value="UniProtKB-KW"/>
</dbReference>
<evidence type="ECO:0000256" key="1">
    <source>
        <dbReference type="SAM" id="MobiDB-lite"/>
    </source>
</evidence>
<keyword evidence="3" id="KW-0575">Peroxidase</keyword>
<protein>
    <submittedName>
        <fullName evidence="3">Vanadium chloroperoxidase</fullName>
    </submittedName>
</protein>
<dbReference type="STRING" id="1385510.GCA_000425205_01966"/>
<feature type="domain" description="Phosphatidic acid phosphatase type 2/haloperoxidase" evidence="2">
    <location>
        <begin position="131"/>
        <end position="229"/>
    </location>
</feature>
<dbReference type="EMBL" id="AVPE01000005">
    <property type="protein sequence ID" value="KGX92535.1"/>
    <property type="molecule type" value="Genomic_DNA"/>
</dbReference>
<dbReference type="CDD" id="cd03398">
    <property type="entry name" value="PAP2_haloperoxidase"/>
    <property type="match status" value="1"/>
</dbReference>
<dbReference type="InterPro" id="IPR000326">
    <property type="entry name" value="PAP2/HPO"/>
</dbReference>
<gene>
    <name evidence="3" type="ORF">N781_14430</name>
</gene>
<dbReference type="SUPFAM" id="SSF48317">
    <property type="entry name" value="Acid phosphatase/Vanadium-dependent haloperoxidase"/>
    <property type="match status" value="1"/>
</dbReference>
<keyword evidence="4" id="KW-1185">Reference proteome</keyword>
<dbReference type="Pfam" id="PF01569">
    <property type="entry name" value="PAP2"/>
    <property type="match status" value="1"/>
</dbReference>
<evidence type="ECO:0000313" key="3">
    <source>
        <dbReference type="EMBL" id="KGX92535.1"/>
    </source>
</evidence>
<dbReference type="eggNOG" id="COG0671">
    <property type="taxonomic scope" value="Bacteria"/>
</dbReference>
<dbReference type="InterPro" id="IPR036938">
    <property type="entry name" value="PAP2/HPO_sf"/>
</dbReference>
<accession>A0A0A5GN23</accession>
<keyword evidence="3" id="KW-0560">Oxidoreductase</keyword>
<dbReference type="Proteomes" id="UP000030528">
    <property type="component" value="Unassembled WGS sequence"/>
</dbReference>
<dbReference type="PANTHER" id="PTHR34599">
    <property type="entry name" value="PEROXIDASE-RELATED"/>
    <property type="match status" value="1"/>
</dbReference>
<comment type="caution">
    <text evidence="3">The sequence shown here is derived from an EMBL/GenBank/DDBJ whole genome shotgun (WGS) entry which is preliminary data.</text>
</comment>
<evidence type="ECO:0000313" key="4">
    <source>
        <dbReference type="Proteomes" id="UP000030528"/>
    </source>
</evidence>
<sequence length="295" mass="34164">MNNYERWNELPYAGESTPPMNAETPKAWSWRTYFIRLDREEDQFTDLEGKPIHLHVRHPNTINWDDQLNKVHRALSRLTSKERDIARYWATGPASKQWIPIVDKLIDTYGVEAPRSSRILSCLFASMNDAFVATWYLKYKWLVARPNQLDQDLVTIVCTPRHPSYPSGHAAVAGVAETVLSYFFPGERRKLKRLAEECAKSRLYAGVHFPIDNDEGLKLGRQIGHIAIQNIEQDRDNENETIDTPYRAYRNADLVPPPYEQPLPFDFDDHCDSLVEGDTSEHPYNSTVPKPKLYY</sequence>
<feature type="region of interest" description="Disordered" evidence="1">
    <location>
        <begin position="276"/>
        <end position="295"/>
    </location>
</feature>
<dbReference type="OrthoDB" id="7793240at2"/>